<dbReference type="AlphaFoldDB" id="A0A098DVA9"/>
<reference evidence="3 4" key="2">
    <citation type="journal article" date="2010" name="Nature">
        <title>Comparative genomics reveals mobile pathogenicity chromosomes in Fusarium.</title>
        <authorList>
            <person name="Ma L.J."/>
            <person name="van der Does H.C."/>
            <person name="Borkovich K.A."/>
            <person name="Coleman J.J."/>
            <person name="Daboussi M.J."/>
            <person name="Di Pietro A."/>
            <person name="Dufresne M."/>
            <person name="Freitag M."/>
            <person name="Grabherr M."/>
            <person name="Henrissat B."/>
            <person name="Houterman P.M."/>
            <person name="Kang S."/>
            <person name="Shim W.B."/>
            <person name="Woloshuk C."/>
            <person name="Xie X."/>
            <person name="Xu J.R."/>
            <person name="Antoniw J."/>
            <person name="Baker S.E."/>
            <person name="Bluhm B.H."/>
            <person name="Breakspear A."/>
            <person name="Brown D.W."/>
            <person name="Butchko R.A."/>
            <person name="Chapman S."/>
            <person name="Coulson R."/>
            <person name="Coutinho P.M."/>
            <person name="Danchin E.G."/>
            <person name="Diener A."/>
            <person name="Gale L.R."/>
            <person name="Gardiner D.M."/>
            <person name="Goff S."/>
            <person name="Hammond-Kosack K.E."/>
            <person name="Hilburn K."/>
            <person name="Hua-Van A."/>
            <person name="Jonkers W."/>
            <person name="Kazan K."/>
            <person name="Kodira C.D."/>
            <person name="Koehrsen M."/>
            <person name="Kumar L."/>
            <person name="Lee Y.H."/>
            <person name="Li L."/>
            <person name="Manners J.M."/>
            <person name="Miranda-Saavedra D."/>
            <person name="Mukherjee M."/>
            <person name="Park G."/>
            <person name="Park J."/>
            <person name="Park S.Y."/>
            <person name="Proctor R.H."/>
            <person name="Regev A."/>
            <person name="Ruiz-Roldan M.C."/>
            <person name="Sain D."/>
            <person name="Sakthikumar S."/>
            <person name="Sykes S."/>
            <person name="Schwartz D.C."/>
            <person name="Turgeon B.G."/>
            <person name="Wapinski I."/>
            <person name="Yoder O."/>
            <person name="Young S."/>
            <person name="Zeng Q."/>
            <person name="Zhou S."/>
            <person name="Galagan J."/>
            <person name="Cuomo C.A."/>
            <person name="Kistler H.C."/>
            <person name="Rep M."/>
        </authorList>
    </citation>
    <scope>GENOME REANNOTATION</scope>
    <source>
        <strain evidence="4">ATCC MYA-4620 / CBS 123657 / FGSC 9075 / NRRL 31084 / PH-1</strain>
        <strain evidence="3">PH-1 / ATCC MYA-4620 / FGSC 9075 / NRRL 31084</strain>
    </source>
</reference>
<feature type="compositionally biased region" description="Basic residues" evidence="1">
    <location>
        <begin position="266"/>
        <end position="278"/>
    </location>
</feature>
<proteinExistence type="predicted"/>
<organism evidence="2 4">
    <name type="scientific">Gibberella zeae (strain ATCC MYA-4620 / CBS 123657 / FGSC 9075 / NRRL 31084 / PH-1)</name>
    <name type="common">Wheat head blight fungus</name>
    <name type="synonym">Fusarium graminearum</name>
    <dbReference type="NCBI Taxonomy" id="229533"/>
    <lineage>
        <taxon>Eukaryota</taxon>
        <taxon>Fungi</taxon>
        <taxon>Dikarya</taxon>
        <taxon>Ascomycota</taxon>
        <taxon>Pezizomycotina</taxon>
        <taxon>Sordariomycetes</taxon>
        <taxon>Hypocreomycetidae</taxon>
        <taxon>Hypocreales</taxon>
        <taxon>Nectriaceae</taxon>
        <taxon>Fusarium</taxon>
    </lineage>
</organism>
<keyword evidence="4" id="KW-1185">Reference proteome</keyword>
<reference evidence="3 4" key="1">
    <citation type="journal article" date="2007" name="Science">
        <title>The Fusarium graminearum genome reveals a link between localized polymorphism and pathogen specialization.</title>
        <authorList>
            <person name="Cuomo C.A."/>
            <person name="Gueldener U."/>
            <person name="Xu J.-R."/>
            <person name="Trail F."/>
            <person name="Turgeon B.G."/>
            <person name="Di Pietro A."/>
            <person name="Walton J.D."/>
            <person name="Ma L.-J."/>
            <person name="Baker S.E."/>
            <person name="Rep M."/>
            <person name="Adam G."/>
            <person name="Antoniw J."/>
            <person name="Baldwin T."/>
            <person name="Calvo S.E."/>
            <person name="Chang Y.-L."/>
            <person name="DeCaprio D."/>
            <person name="Gale L.R."/>
            <person name="Gnerre S."/>
            <person name="Goswami R.S."/>
            <person name="Hammond-Kosack K."/>
            <person name="Harris L.J."/>
            <person name="Hilburn K."/>
            <person name="Kennell J.C."/>
            <person name="Kroken S."/>
            <person name="Magnuson J.K."/>
            <person name="Mannhaupt G."/>
            <person name="Mauceli E.W."/>
            <person name="Mewes H.-W."/>
            <person name="Mitterbauer R."/>
            <person name="Muehlbauer G."/>
            <person name="Muensterkoetter M."/>
            <person name="Nelson D."/>
            <person name="O'Donnell K."/>
            <person name="Ouellet T."/>
            <person name="Qi W."/>
            <person name="Quesneville H."/>
            <person name="Roncero M.I.G."/>
            <person name="Seong K.-Y."/>
            <person name="Tetko I.V."/>
            <person name="Urban M."/>
            <person name="Waalwijk C."/>
            <person name="Ward T.J."/>
            <person name="Yao J."/>
            <person name="Birren B.W."/>
            <person name="Kistler H.C."/>
        </authorList>
    </citation>
    <scope>NUCLEOTIDE SEQUENCE [LARGE SCALE GENOMIC DNA]</scope>
    <source>
        <strain evidence="4">ATCC MYA-4620 / CBS 123657 / FGSC 9075 / NRRL 31084 / PH-1</strain>
        <strain evidence="3">PH-1 / ATCC MYA-4620 / FGSC 9075 / NRRL 31084</strain>
    </source>
</reference>
<dbReference type="InParanoid" id="A0A098DVA9"/>
<gene>
    <name evidence="3" type="primary">FG07733.1</name>
    <name evidence="2" type="ORF">FGRAMPH1_01T25519</name>
</gene>
<reference evidence="2 4" key="3">
    <citation type="journal article" date="2015" name="BMC Genomics">
        <title>The completed genome sequence of the pathogenic ascomycete fungus Fusarium graminearum.</title>
        <authorList>
            <person name="King R."/>
            <person name="Urban M."/>
            <person name="Hammond-Kosack M.C."/>
            <person name="Hassani-Pak K."/>
            <person name="Hammond-Kosack K.E."/>
        </authorList>
    </citation>
    <scope>NUCLEOTIDE SEQUENCE [LARGE SCALE GENOMIC DNA]</scope>
    <source>
        <strain evidence="4">ATCC MYA-4620 / CBS 123657 / FGSC 9075 / NRRL 31084 / PH-1</strain>
        <strain evidence="2">PH-1</strain>
    </source>
</reference>
<feature type="region of interest" description="Disordered" evidence="1">
    <location>
        <begin position="262"/>
        <end position="313"/>
    </location>
</feature>
<name>A0A098DVA9_GIBZE</name>
<evidence type="ECO:0000313" key="3">
    <source>
        <dbReference type="EnsemblFungi" id="CEF84778"/>
    </source>
</evidence>
<reference evidence="3" key="4">
    <citation type="submission" date="2017-01" db="UniProtKB">
        <authorList>
            <consortium name="EnsemblFungi"/>
        </authorList>
    </citation>
    <scope>IDENTIFICATION</scope>
    <source>
        <strain evidence="3">PH-1 / ATCC MYA-4620 / FGSC 9075 / NRRL 31084</strain>
    </source>
</reference>
<dbReference type="Proteomes" id="UP000070720">
    <property type="component" value="Chromosome 4"/>
</dbReference>
<protein>
    <submittedName>
        <fullName evidence="2">Chromosome 4, complete genome</fullName>
    </submittedName>
</protein>
<dbReference type="EMBL" id="HG970335">
    <property type="protein sequence ID" value="CEF84778.1"/>
    <property type="molecule type" value="Genomic_DNA"/>
</dbReference>
<evidence type="ECO:0000313" key="2">
    <source>
        <dbReference type="EMBL" id="CEF84778.1"/>
    </source>
</evidence>
<evidence type="ECO:0000313" key="4">
    <source>
        <dbReference type="Proteomes" id="UP000070720"/>
    </source>
</evidence>
<dbReference type="VEuPathDB" id="FungiDB:FGRAMPH1_01G25519"/>
<accession>A0A0E0SEB5</accession>
<sequence>MGCTPGAISPYQHLNYTHEEILDKASYHTTVTLYVSKATDIKKALPRDHYYRKLDTLKKAEKKYDRVDLGNKCKYTLRAPEKLAARSTRDEINRPETKRGKNWVHFCRVILQRRRETIEDKRQLMMTSGPLGKYEEDDDDFGDPEKRHLPISRTLPHGRIRRHEEALPLLQPTPTGKRTISGDVAYTPGTSTAGLTIVKVIYDEDKVTKSPYLADWQNKFPNADVTKWEMNHDRPSTIFIGNKQQEARLSDKVQNKLNEKAAVTIKTKHTPPKTSAKRQRSDSSTSTTKTPKKHKIKAAHQSVHYTTQRPKETTTDLDAITQGSSQSPQTHQRRISNPIHRHREKIQRRADGQVHRSSQQPLRQNHDLDNAIGEIMTDLLEESQRQADDINYFFIFIF</sequence>
<evidence type="ECO:0000256" key="1">
    <source>
        <dbReference type="SAM" id="MobiDB-lite"/>
    </source>
</evidence>
<dbReference type="EnsemblFungi" id="CEF84778">
    <property type="protein sequence ID" value="CEF84778"/>
    <property type="gene ID" value="FGRRES_13207_8_M"/>
</dbReference>
<accession>A0A098DVA9</accession>